<evidence type="ECO:0000256" key="6">
    <source>
        <dbReference type="ARBA" id="ARBA00023040"/>
    </source>
</evidence>
<organism evidence="13">
    <name type="scientific">Oppiella nova</name>
    <dbReference type="NCBI Taxonomy" id="334625"/>
    <lineage>
        <taxon>Eukaryota</taxon>
        <taxon>Metazoa</taxon>
        <taxon>Ecdysozoa</taxon>
        <taxon>Arthropoda</taxon>
        <taxon>Chelicerata</taxon>
        <taxon>Arachnida</taxon>
        <taxon>Acari</taxon>
        <taxon>Acariformes</taxon>
        <taxon>Sarcoptiformes</taxon>
        <taxon>Oribatida</taxon>
        <taxon>Brachypylina</taxon>
        <taxon>Oppioidea</taxon>
        <taxon>Oppiidae</taxon>
        <taxon>Oppiella</taxon>
    </lineage>
</organism>
<evidence type="ECO:0000256" key="5">
    <source>
        <dbReference type="ARBA" id="ARBA00022989"/>
    </source>
</evidence>
<dbReference type="EMBL" id="OC915791">
    <property type="protein sequence ID" value="CAD7641960.1"/>
    <property type="molecule type" value="Genomic_DNA"/>
</dbReference>
<comment type="subcellular location">
    <subcellularLocation>
        <location evidence="1">Cell membrane</location>
        <topology evidence="1">Multi-pass membrane protein</topology>
    </subcellularLocation>
</comment>
<dbReference type="GO" id="GO:0071880">
    <property type="term" value="P:adenylate cyclase-activating adrenergic receptor signaling pathway"/>
    <property type="evidence" value="ECO:0007669"/>
    <property type="project" value="TreeGrafter"/>
</dbReference>
<evidence type="ECO:0000259" key="12">
    <source>
        <dbReference type="PROSITE" id="PS50262"/>
    </source>
</evidence>
<evidence type="ECO:0000256" key="11">
    <source>
        <dbReference type="SAM" id="Phobius"/>
    </source>
</evidence>
<dbReference type="OrthoDB" id="5951059at2759"/>
<feature type="transmembrane region" description="Helical" evidence="11">
    <location>
        <begin position="122"/>
        <end position="148"/>
    </location>
</feature>
<reference evidence="13" key="1">
    <citation type="submission" date="2020-11" db="EMBL/GenBank/DDBJ databases">
        <authorList>
            <person name="Tran Van P."/>
        </authorList>
    </citation>
    <scope>NUCLEOTIDE SEQUENCE</scope>
</reference>
<dbReference type="AlphaFoldDB" id="A0A7R9LI11"/>
<sequence>MPNIINRWILLVERLLENVLNNSLEKASLDEVENWWQKFFNTKHLLEDVSTKELVFRSIGAFLCILIIITTLVGNILVIVVVTKFHRMRTVTNILLASLAFSDITVACLVMPFTIIYDFIRFWPWGTIACHFWISCDVMCCTAIYAGIIV</sequence>
<feature type="transmembrane region" description="Helical" evidence="11">
    <location>
        <begin position="94"/>
        <end position="116"/>
    </location>
</feature>
<evidence type="ECO:0000256" key="3">
    <source>
        <dbReference type="ARBA" id="ARBA00022475"/>
    </source>
</evidence>
<feature type="domain" description="G-protein coupled receptors family 1 profile" evidence="12">
    <location>
        <begin position="74"/>
        <end position="150"/>
    </location>
</feature>
<gene>
    <name evidence="13" type="ORF">ONB1V03_LOCUS3347</name>
</gene>
<evidence type="ECO:0000313" key="13">
    <source>
        <dbReference type="EMBL" id="CAD7641960.1"/>
    </source>
</evidence>
<feature type="transmembrane region" description="Helical" evidence="11">
    <location>
        <begin position="59"/>
        <end position="82"/>
    </location>
</feature>
<evidence type="ECO:0000256" key="7">
    <source>
        <dbReference type="ARBA" id="ARBA00023136"/>
    </source>
</evidence>
<keyword evidence="9" id="KW-0675">Receptor</keyword>
<dbReference type="GO" id="GO:0043410">
    <property type="term" value="P:positive regulation of MAPK cascade"/>
    <property type="evidence" value="ECO:0007669"/>
    <property type="project" value="TreeGrafter"/>
</dbReference>
<evidence type="ECO:0000256" key="2">
    <source>
        <dbReference type="ARBA" id="ARBA00010663"/>
    </source>
</evidence>
<name>A0A7R9LI11_9ACAR</name>
<keyword evidence="7 11" id="KW-0472">Membrane</keyword>
<dbReference type="Gene3D" id="1.20.1070.10">
    <property type="entry name" value="Rhodopsin 7-helix transmembrane proteins"/>
    <property type="match status" value="1"/>
</dbReference>
<keyword evidence="3" id="KW-1003">Cell membrane</keyword>
<evidence type="ECO:0000256" key="9">
    <source>
        <dbReference type="ARBA" id="ARBA00023170"/>
    </source>
</evidence>
<evidence type="ECO:0000256" key="8">
    <source>
        <dbReference type="ARBA" id="ARBA00023157"/>
    </source>
</evidence>
<dbReference type="Proteomes" id="UP000728032">
    <property type="component" value="Unassembled WGS sequence"/>
</dbReference>
<dbReference type="EMBL" id="CAJPVJ010000966">
    <property type="protein sequence ID" value="CAG2163782.1"/>
    <property type="molecule type" value="Genomic_DNA"/>
</dbReference>
<comment type="similarity">
    <text evidence="2">Belongs to the G-protein coupled receptor 1 family.</text>
</comment>
<dbReference type="PANTHER" id="PTHR24248:SF199">
    <property type="entry name" value="IP13425P-RELATED"/>
    <property type="match status" value="1"/>
</dbReference>
<protein>
    <recommendedName>
        <fullName evidence="12">G-protein coupled receptors family 1 profile domain-containing protein</fullName>
    </recommendedName>
</protein>
<dbReference type="GO" id="GO:0005886">
    <property type="term" value="C:plasma membrane"/>
    <property type="evidence" value="ECO:0007669"/>
    <property type="project" value="UniProtKB-SubCell"/>
</dbReference>
<evidence type="ECO:0000256" key="4">
    <source>
        <dbReference type="ARBA" id="ARBA00022692"/>
    </source>
</evidence>
<dbReference type="SUPFAM" id="SSF81321">
    <property type="entry name" value="Family A G protein-coupled receptor-like"/>
    <property type="match status" value="1"/>
</dbReference>
<dbReference type="PANTHER" id="PTHR24248">
    <property type="entry name" value="ADRENERGIC RECEPTOR-RELATED G-PROTEIN COUPLED RECEPTOR"/>
    <property type="match status" value="1"/>
</dbReference>
<evidence type="ECO:0000313" key="14">
    <source>
        <dbReference type="Proteomes" id="UP000728032"/>
    </source>
</evidence>
<keyword evidence="6" id="KW-0297">G-protein coupled receptor</keyword>
<keyword evidence="14" id="KW-1185">Reference proteome</keyword>
<evidence type="ECO:0000256" key="1">
    <source>
        <dbReference type="ARBA" id="ARBA00004651"/>
    </source>
</evidence>
<evidence type="ECO:0000256" key="10">
    <source>
        <dbReference type="ARBA" id="ARBA00023224"/>
    </source>
</evidence>
<keyword evidence="5 11" id="KW-1133">Transmembrane helix</keyword>
<keyword evidence="8" id="KW-1015">Disulfide bond</keyword>
<keyword evidence="4 11" id="KW-0812">Transmembrane</keyword>
<dbReference type="PRINTS" id="PR00237">
    <property type="entry name" value="GPCRRHODOPSN"/>
</dbReference>
<dbReference type="InterPro" id="IPR000276">
    <property type="entry name" value="GPCR_Rhodpsn"/>
</dbReference>
<proteinExistence type="inferred from homology"/>
<keyword evidence="10" id="KW-0807">Transducer</keyword>
<dbReference type="GO" id="GO:0004993">
    <property type="term" value="F:G protein-coupled serotonin receptor activity"/>
    <property type="evidence" value="ECO:0007669"/>
    <property type="project" value="UniProtKB-ARBA"/>
</dbReference>
<accession>A0A7R9LI11</accession>
<dbReference type="Pfam" id="PF00001">
    <property type="entry name" value="7tm_1"/>
    <property type="match status" value="1"/>
</dbReference>
<dbReference type="PROSITE" id="PS50262">
    <property type="entry name" value="G_PROTEIN_RECEP_F1_2"/>
    <property type="match status" value="1"/>
</dbReference>
<dbReference type="InterPro" id="IPR017452">
    <property type="entry name" value="GPCR_Rhodpsn_7TM"/>
</dbReference>